<evidence type="ECO:0000313" key="1">
    <source>
        <dbReference type="EMBL" id="QHU04068.1"/>
    </source>
</evidence>
<reference evidence="1" key="1">
    <citation type="journal article" date="2020" name="Nature">
        <title>Giant virus diversity and host interactions through global metagenomics.</title>
        <authorList>
            <person name="Schulz F."/>
            <person name="Roux S."/>
            <person name="Paez-Espino D."/>
            <person name="Jungbluth S."/>
            <person name="Walsh D.A."/>
            <person name="Denef V.J."/>
            <person name="McMahon K.D."/>
            <person name="Konstantinidis K.T."/>
            <person name="Eloe-Fadrosh E.A."/>
            <person name="Kyrpides N.C."/>
            <person name="Woyke T."/>
        </authorList>
    </citation>
    <scope>NUCLEOTIDE SEQUENCE</scope>
    <source>
        <strain evidence="1">GVMAG-M-3300027708-20</strain>
    </source>
</reference>
<dbReference type="EMBL" id="MN740390">
    <property type="protein sequence ID" value="QHU04068.1"/>
    <property type="molecule type" value="Genomic_DNA"/>
</dbReference>
<protein>
    <submittedName>
        <fullName evidence="1">Uncharacterized protein</fullName>
    </submittedName>
</protein>
<name>A0A6C0JJV5_9ZZZZ</name>
<sequence>MYGIKDLLDYMPTPFYFKTDEIKDYLIRTRDNILTNLLFFYSNGKTDFDEKCKHINKNYFVHFLTSHLSYSYDYIYSKIINKRIEPMQSYWIASYVLSRRDRNRLAGEEYTMFESYEFVKDPLHNVSNIEISFNEICDALDSVVLNSPSYIEGMVKMKIGDDYVFRIFDNNNGHFTDFKDPPVPSKARFLNVEYTHPLMNRSIEFFLDKDVYFVDNQILSPTFVKLCLESQSEPYHFDMDYVIKIMDDNITWFDLKFDKSILLTEDGYLLV</sequence>
<proteinExistence type="predicted"/>
<organism evidence="1">
    <name type="scientific">viral metagenome</name>
    <dbReference type="NCBI Taxonomy" id="1070528"/>
    <lineage>
        <taxon>unclassified sequences</taxon>
        <taxon>metagenomes</taxon>
        <taxon>organismal metagenomes</taxon>
    </lineage>
</organism>
<dbReference type="AlphaFoldDB" id="A0A6C0JJV5"/>
<accession>A0A6C0JJV5</accession>